<comment type="caution">
    <text evidence="1">The sequence shown here is derived from an EMBL/GenBank/DDBJ whole genome shotgun (WGS) entry which is preliminary data.</text>
</comment>
<protein>
    <recommendedName>
        <fullName evidence="3">Lipoprotein</fullName>
    </recommendedName>
</protein>
<dbReference type="RefSeq" id="WP_248006902.1">
    <property type="nucleotide sequence ID" value="NZ_JAJHVV010000001.1"/>
</dbReference>
<dbReference type="AlphaFoldDB" id="A0A9X1XHF7"/>
<dbReference type="PROSITE" id="PS51257">
    <property type="entry name" value="PROKAR_LIPOPROTEIN"/>
    <property type="match status" value="1"/>
</dbReference>
<sequence length="155" mass="17316">MKYLWLVLFFMFVGCTSIQNKQHDLKQSIIGITGDGNPEYDYVYTDLNDNGVDEAIVLLKGINWCGSGGCTLLILENKVESYTLLSRSTITSAPISVTETKNHGWKDLIVRTRGKGFVLMKFDGRQYPSNPSLAPTASEDQVKLSRPVLELKLPK</sequence>
<name>A0A9X1XHF7_9VIBR</name>
<organism evidence="1 2">
    <name type="scientific">Vibrio amylolyticus</name>
    <dbReference type="NCBI Taxonomy" id="2847292"/>
    <lineage>
        <taxon>Bacteria</taxon>
        <taxon>Pseudomonadati</taxon>
        <taxon>Pseudomonadota</taxon>
        <taxon>Gammaproteobacteria</taxon>
        <taxon>Vibrionales</taxon>
        <taxon>Vibrionaceae</taxon>
        <taxon>Vibrio</taxon>
    </lineage>
</organism>
<evidence type="ECO:0000313" key="1">
    <source>
        <dbReference type="EMBL" id="MCK6261778.1"/>
    </source>
</evidence>
<reference evidence="1" key="1">
    <citation type="submission" date="2021-11" db="EMBL/GenBank/DDBJ databases">
        <title>Vibrio ZSDE26 sp. nov. and Vibrio ZSDZ34 sp. nov., isolated from coastal seawater in Qingdao.</title>
        <authorList>
            <person name="Zhang P."/>
        </authorList>
    </citation>
    <scope>NUCLEOTIDE SEQUENCE</scope>
    <source>
        <strain evidence="1">ZSDE26</strain>
    </source>
</reference>
<evidence type="ECO:0008006" key="3">
    <source>
        <dbReference type="Google" id="ProtNLM"/>
    </source>
</evidence>
<evidence type="ECO:0000313" key="2">
    <source>
        <dbReference type="Proteomes" id="UP001139559"/>
    </source>
</evidence>
<keyword evidence="2" id="KW-1185">Reference proteome</keyword>
<dbReference type="EMBL" id="JAJHVV010000001">
    <property type="protein sequence ID" value="MCK6261778.1"/>
    <property type="molecule type" value="Genomic_DNA"/>
</dbReference>
<dbReference type="Proteomes" id="UP001139559">
    <property type="component" value="Unassembled WGS sequence"/>
</dbReference>
<proteinExistence type="predicted"/>
<accession>A0A9X1XHF7</accession>
<gene>
    <name evidence="1" type="ORF">KP803_00660</name>
</gene>